<dbReference type="SMART" id="SM00256">
    <property type="entry name" value="FBOX"/>
    <property type="match status" value="1"/>
</dbReference>
<proteinExistence type="predicted"/>
<keyword evidence="3" id="KW-1185">Reference proteome</keyword>
<dbReference type="AlphaFoldDB" id="A0A8S4MY43"/>
<dbReference type="Proteomes" id="UP000749559">
    <property type="component" value="Unassembled WGS sequence"/>
</dbReference>
<dbReference type="InterPro" id="IPR001810">
    <property type="entry name" value="F-box_dom"/>
</dbReference>
<dbReference type="EMBL" id="CAIIXF020000001">
    <property type="protein sequence ID" value="CAH1773855.1"/>
    <property type="molecule type" value="Genomic_DNA"/>
</dbReference>
<sequence>MCMLFVSKKMKRNIFVCTKIFLHISDDVPDEIIHQISSYLDLPTLTTTISLVNKRWNYIVENNNKLWETFSFSYPINLDERALQKIYKHCNFFTTFLGGNAEITINAPLQDLYFNNIFSCAKNIVYLELDNTEVSSLFALKYLKSLEILSLNHCINIQNCDIEVLEQLQNIEQLYIMHTSISARAICDVFKEGRSKLFVLDLQGTEFIYSEILTVLRILPNLNFFGLSLFETISLANFDSTFRPK</sequence>
<dbReference type="PROSITE" id="PS50181">
    <property type="entry name" value="FBOX"/>
    <property type="match status" value="1"/>
</dbReference>
<feature type="domain" description="F-box" evidence="1">
    <location>
        <begin position="22"/>
        <end position="70"/>
    </location>
</feature>
<evidence type="ECO:0000259" key="1">
    <source>
        <dbReference type="PROSITE" id="PS50181"/>
    </source>
</evidence>
<dbReference type="OrthoDB" id="6138515at2759"/>
<name>A0A8S4MY43_OWEFU</name>
<organism evidence="2 3">
    <name type="scientific">Owenia fusiformis</name>
    <name type="common">Polychaete worm</name>
    <dbReference type="NCBI Taxonomy" id="6347"/>
    <lineage>
        <taxon>Eukaryota</taxon>
        <taxon>Metazoa</taxon>
        <taxon>Spiralia</taxon>
        <taxon>Lophotrochozoa</taxon>
        <taxon>Annelida</taxon>
        <taxon>Polychaeta</taxon>
        <taxon>Sedentaria</taxon>
        <taxon>Canalipalpata</taxon>
        <taxon>Sabellida</taxon>
        <taxon>Oweniida</taxon>
        <taxon>Oweniidae</taxon>
        <taxon>Owenia</taxon>
    </lineage>
</organism>
<protein>
    <recommendedName>
        <fullName evidence="1">F-box domain-containing protein</fullName>
    </recommendedName>
</protein>
<comment type="caution">
    <text evidence="2">The sequence shown here is derived from an EMBL/GenBank/DDBJ whole genome shotgun (WGS) entry which is preliminary data.</text>
</comment>
<evidence type="ECO:0000313" key="2">
    <source>
        <dbReference type="EMBL" id="CAH1773855.1"/>
    </source>
</evidence>
<dbReference type="SUPFAM" id="SSF81383">
    <property type="entry name" value="F-box domain"/>
    <property type="match status" value="1"/>
</dbReference>
<dbReference type="Pfam" id="PF12937">
    <property type="entry name" value="F-box-like"/>
    <property type="match status" value="1"/>
</dbReference>
<dbReference type="InterPro" id="IPR036047">
    <property type="entry name" value="F-box-like_dom_sf"/>
</dbReference>
<dbReference type="SUPFAM" id="SSF52047">
    <property type="entry name" value="RNI-like"/>
    <property type="match status" value="1"/>
</dbReference>
<evidence type="ECO:0000313" key="3">
    <source>
        <dbReference type="Proteomes" id="UP000749559"/>
    </source>
</evidence>
<gene>
    <name evidence="2" type="ORF">OFUS_LOCUS1391</name>
</gene>
<dbReference type="Gene3D" id="1.20.1280.50">
    <property type="match status" value="1"/>
</dbReference>
<reference evidence="2" key="1">
    <citation type="submission" date="2022-03" db="EMBL/GenBank/DDBJ databases">
        <authorList>
            <person name="Martin C."/>
        </authorList>
    </citation>
    <scope>NUCLEOTIDE SEQUENCE</scope>
</reference>
<dbReference type="InterPro" id="IPR032675">
    <property type="entry name" value="LRR_dom_sf"/>
</dbReference>
<accession>A0A8S4MY43</accession>
<dbReference type="Gene3D" id="3.80.10.10">
    <property type="entry name" value="Ribonuclease Inhibitor"/>
    <property type="match status" value="1"/>
</dbReference>